<dbReference type="InterPro" id="IPR012816">
    <property type="entry name" value="NADAR"/>
</dbReference>
<comment type="catalytic activity">
    <reaction evidence="1">
        <text>5-amino-6-(5-phospho-D-ribosylamino)uracil + H2O = 5,6-diaminouracil + D-ribose 5-phosphate</text>
        <dbReference type="Rhea" id="RHEA:55020"/>
        <dbReference type="ChEBI" id="CHEBI:15377"/>
        <dbReference type="ChEBI" id="CHEBI:46252"/>
        <dbReference type="ChEBI" id="CHEBI:58453"/>
        <dbReference type="ChEBI" id="CHEBI:78346"/>
    </reaction>
</comment>
<accession>A0A0C1H1R6</accession>
<dbReference type="Pfam" id="PF08719">
    <property type="entry name" value="NADAR"/>
    <property type="match status" value="1"/>
</dbReference>
<comment type="catalytic activity">
    <reaction evidence="2">
        <text>2,5-diamino-6-hydroxy-4-(5-phosphoribosylamino)-pyrimidine + H2O = 2,5,6-triamino-4-hydroxypyrimidine + D-ribose 5-phosphate</text>
        <dbReference type="Rhea" id="RHEA:23436"/>
        <dbReference type="ChEBI" id="CHEBI:15377"/>
        <dbReference type="ChEBI" id="CHEBI:58614"/>
        <dbReference type="ChEBI" id="CHEBI:78346"/>
        <dbReference type="ChEBI" id="CHEBI:137796"/>
    </reaction>
</comment>
<dbReference type="SUPFAM" id="SSF143990">
    <property type="entry name" value="YbiA-like"/>
    <property type="match status" value="1"/>
</dbReference>
<protein>
    <recommendedName>
        <fullName evidence="3">NADAR domain-containing protein</fullName>
    </recommendedName>
</protein>
<evidence type="ECO:0000256" key="1">
    <source>
        <dbReference type="ARBA" id="ARBA00000022"/>
    </source>
</evidence>
<feature type="domain" description="NADAR" evidence="3">
    <location>
        <begin position="113"/>
        <end position="255"/>
    </location>
</feature>
<evidence type="ECO:0000259" key="3">
    <source>
        <dbReference type="Pfam" id="PF08719"/>
    </source>
</evidence>
<gene>
    <name evidence="4" type="ORF">DB44_DI00240</name>
</gene>
<evidence type="ECO:0000313" key="4">
    <source>
        <dbReference type="EMBL" id="KIC71619.1"/>
    </source>
</evidence>
<proteinExistence type="predicted"/>
<dbReference type="CDD" id="cd15457">
    <property type="entry name" value="NADAR"/>
    <property type="match status" value="1"/>
</dbReference>
<organism evidence="4 5">
    <name type="scientific">Candidatus Protochlamydia amoebophila</name>
    <dbReference type="NCBI Taxonomy" id="362787"/>
    <lineage>
        <taxon>Bacteria</taxon>
        <taxon>Pseudomonadati</taxon>
        <taxon>Chlamydiota</taxon>
        <taxon>Chlamydiia</taxon>
        <taxon>Parachlamydiales</taxon>
        <taxon>Parachlamydiaceae</taxon>
        <taxon>Candidatus Protochlamydia</taxon>
    </lineage>
</organism>
<dbReference type="InterPro" id="IPR037238">
    <property type="entry name" value="YbiA-like_sf"/>
</dbReference>
<dbReference type="Proteomes" id="UP000031465">
    <property type="component" value="Unassembled WGS sequence"/>
</dbReference>
<dbReference type="AlphaFoldDB" id="A0A0C1H1R6"/>
<reference evidence="4 5" key="1">
    <citation type="journal article" date="2014" name="Mol. Biol. Evol.">
        <title>Massive expansion of Ubiquitination-related gene families within the Chlamydiae.</title>
        <authorList>
            <person name="Domman D."/>
            <person name="Collingro A."/>
            <person name="Lagkouvardos I."/>
            <person name="Gehre L."/>
            <person name="Weinmaier T."/>
            <person name="Rattei T."/>
            <person name="Subtil A."/>
            <person name="Horn M."/>
        </authorList>
    </citation>
    <scope>NUCLEOTIDE SEQUENCE [LARGE SCALE GENOMIC DNA]</scope>
    <source>
        <strain evidence="4 5">EI2</strain>
    </source>
</reference>
<evidence type="ECO:0000313" key="5">
    <source>
        <dbReference type="Proteomes" id="UP000031465"/>
    </source>
</evidence>
<dbReference type="EMBL" id="JSAN01000081">
    <property type="protein sequence ID" value="KIC71619.1"/>
    <property type="molecule type" value="Genomic_DNA"/>
</dbReference>
<sequence length="279" mass="32211">MLKRDDMNPELKFETALKACYGQNEKINSNKEILLFQNGQWQSVDQTYKNLQALFEQTIQEIVSLDSSQINTPFLAVWIRDFNAAKTTKDLQNKKITTIKASDTHIQFSSVKGFEWLSNFYPTLIYDAENQFIYPHVEAAYVAFKAKMVGKSPEEVREFAITIDPKLVKRLGSHLWRRETPEDSEKVIQEMRRLVALKVSQNPLIKTWLTPSVDRLLTFEEFTSNTFWGSGYGAKINDMQSNHLGRIFNEISNELESDSNVQNFTNSALKAKSKKSKNY</sequence>
<dbReference type="PATRIC" id="fig|362787.3.peg.1316"/>
<dbReference type="Gene3D" id="1.10.357.40">
    <property type="entry name" value="YbiA-like"/>
    <property type="match status" value="1"/>
</dbReference>
<evidence type="ECO:0000256" key="2">
    <source>
        <dbReference type="ARBA" id="ARBA00000751"/>
    </source>
</evidence>
<comment type="caution">
    <text evidence="4">The sequence shown here is derived from an EMBL/GenBank/DDBJ whole genome shotgun (WGS) entry which is preliminary data.</text>
</comment>
<name>A0A0C1H1R6_9BACT</name>